<evidence type="ECO:0000256" key="1">
    <source>
        <dbReference type="SAM" id="Phobius"/>
    </source>
</evidence>
<proteinExistence type="predicted"/>
<keyword evidence="1" id="KW-0812">Transmembrane</keyword>
<keyword evidence="1" id="KW-1133">Transmembrane helix</keyword>
<comment type="caution">
    <text evidence="2">The sequence shown here is derived from an EMBL/GenBank/DDBJ whole genome shotgun (WGS) entry which is preliminary data.</text>
</comment>
<sequence>MEIACNTTEECTKSGIINGVCVDFVCKCAKGLDLNDDLKICIPKMLNELMRKLTKKFGQKCNGPSECQKDLMCSEGICKTITNYIETTTHRTFLKPATCSDGYYWSYTQNNCVPIRRNYDSLMITVLGLIFFIVVTVICTNITNKNRDRGEDEEGGEYPVASENAASYTFDAPLPQFNERNHLHRIECVKDDDNPPSYEEAIQSEPTCPTFDDFNRMQSINR</sequence>
<dbReference type="OrthoDB" id="10012826at2759"/>
<organism evidence="2 3">
    <name type="scientific">Leptotrombidium deliense</name>
    <dbReference type="NCBI Taxonomy" id="299467"/>
    <lineage>
        <taxon>Eukaryota</taxon>
        <taxon>Metazoa</taxon>
        <taxon>Ecdysozoa</taxon>
        <taxon>Arthropoda</taxon>
        <taxon>Chelicerata</taxon>
        <taxon>Arachnida</taxon>
        <taxon>Acari</taxon>
        <taxon>Acariformes</taxon>
        <taxon>Trombidiformes</taxon>
        <taxon>Prostigmata</taxon>
        <taxon>Anystina</taxon>
        <taxon>Parasitengona</taxon>
        <taxon>Trombiculoidea</taxon>
        <taxon>Trombiculidae</taxon>
        <taxon>Leptotrombidium</taxon>
    </lineage>
</organism>
<accession>A0A443STI8</accession>
<reference evidence="2 3" key="1">
    <citation type="journal article" date="2018" name="Gigascience">
        <title>Genomes of trombidid mites reveal novel predicted allergens and laterally-transferred genes associated with secondary metabolism.</title>
        <authorList>
            <person name="Dong X."/>
            <person name="Chaisiri K."/>
            <person name="Xia D."/>
            <person name="Armstrong S.D."/>
            <person name="Fang Y."/>
            <person name="Donnelly M.J."/>
            <person name="Kadowaki T."/>
            <person name="McGarry J.W."/>
            <person name="Darby A.C."/>
            <person name="Makepeace B.L."/>
        </authorList>
    </citation>
    <scope>NUCLEOTIDE SEQUENCE [LARGE SCALE GENOMIC DNA]</scope>
    <source>
        <strain evidence="2">UoL-UT</strain>
    </source>
</reference>
<keyword evidence="3" id="KW-1185">Reference proteome</keyword>
<name>A0A443STI8_9ACAR</name>
<dbReference type="Proteomes" id="UP000288716">
    <property type="component" value="Unassembled WGS sequence"/>
</dbReference>
<dbReference type="AlphaFoldDB" id="A0A443STI8"/>
<dbReference type="EMBL" id="NCKV01000365">
    <property type="protein sequence ID" value="RWS30814.1"/>
    <property type="molecule type" value="Genomic_DNA"/>
</dbReference>
<protein>
    <recommendedName>
        <fullName evidence="4">EB domain-containing protein</fullName>
    </recommendedName>
</protein>
<feature type="transmembrane region" description="Helical" evidence="1">
    <location>
        <begin position="122"/>
        <end position="142"/>
    </location>
</feature>
<evidence type="ECO:0008006" key="4">
    <source>
        <dbReference type="Google" id="ProtNLM"/>
    </source>
</evidence>
<keyword evidence="1" id="KW-0472">Membrane</keyword>
<dbReference type="VEuPathDB" id="VectorBase:LDEU001223"/>
<evidence type="ECO:0000313" key="2">
    <source>
        <dbReference type="EMBL" id="RWS30814.1"/>
    </source>
</evidence>
<evidence type="ECO:0000313" key="3">
    <source>
        <dbReference type="Proteomes" id="UP000288716"/>
    </source>
</evidence>
<gene>
    <name evidence="2" type="ORF">B4U80_13614</name>
</gene>